<dbReference type="GO" id="GO:0031515">
    <property type="term" value="C:tRNA (m1A) methyltransferase complex"/>
    <property type="evidence" value="ECO:0007669"/>
    <property type="project" value="UniProtKB-UniRule"/>
</dbReference>
<reference evidence="9" key="2">
    <citation type="submission" date="2011-03" db="EMBL/GenBank/DDBJ databases">
        <title>The complete genome of Hippea maritima DSM 10411.</title>
        <authorList>
            <consortium name="US DOE Joint Genome Institute (JGI-PGF)"/>
            <person name="Lucas S."/>
            <person name="Copeland A."/>
            <person name="Lapidus A."/>
            <person name="Bruce D."/>
            <person name="Goodwin L."/>
            <person name="Pitluck S."/>
            <person name="Peters L."/>
            <person name="Kyrpides N."/>
            <person name="Mavromatis K."/>
            <person name="Pagani I."/>
            <person name="Ivanova N."/>
            <person name="Mikhailova N."/>
            <person name="Lu M."/>
            <person name="Detter J.C."/>
            <person name="Tapia R."/>
            <person name="Han C."/>
            <person name="Land M."/>
            <person name="Hauser L."/>
            <person name="Markowitz V."/>
            <person name="Cheng J.-F."/>
            <person name="Hugenholtz P."/>
            <person name="Woyke T."/>
            <person name="Wu D."/>
            <person name="Spring S."/>
            <person name="Schroeder M."/>
            <person name="Brambilla E."/>
            <person name="Klenk H.-P."/>
            <person name="Eisen J.A."/>
        </authorList>
    </citation>
    <scope>NUCLEOTIDE SEQUENCE [LARGE SCALE GENOMIC DNA]</scope>
    <source>
        <strain evidence="9">ATCC 700847 / DSM 10411 / MH2</strain>
    </source>
</reference>
<dbReference type="AlphaFoldDB" id="F2LUQ7"/>
<dbReference type="eggNOG" id="COG2519">
    <property type="taxonomic scope" value="Bacteria"/>
</dbReference>
<dbReference type="RefSeq" id="WP_013681553.1">
    <property type="nucleotide sequence ID" value="NC_015318.1"/>
</dbReference>
<dbReference type="GO" id="GO:0030488">
    <property type="term" value="P:tRNA methylation"/>
    <property type="evidence" value="ECO:0007669"/>
    <property type="project" value="InterPro"/>
</dbReference>
<keyword evidence="3 5" id="KW-0949">S-adenosyl-L-methionine</keyword>
<keyword evidence="4 5" id="KW-0819">tRNA processing</keyword>
<dbReference type="STRING" id="760142.Hipma_0541"/>
<evidence type="ECO:0000259" key="7">
    <source>
        <dbReference type="Pfam" id="PF08704"/>
    </source>
</evidence>
<feature type="binding site" evidence="6">
    <location>
        <position position="175"/>
    </location>
    <ligand>
        <name>S-adenosyl-L-methionine</name>
        <dbReference type="ChEBI" id="CHEBI:59789"/>
    </ligand>
</feature>
<sequence length="259" mass="29751">MNKPNQNSIIILYDKEKDKKHILNLATLPEKYSTANGIIAKEKILNTDFGGRIETHLGYEYILLPATLYDFIMKKLNRLTQIVYPKDAAYIILRLDIKPGDVVIESGIGSGAMSAVFAQIVGEQGKLISYEKRQEFIDNALKNLKRFNLLDRIEIKHRDIAEGFDEKDVDAVFIDVKEPWLYLENAIKPLKNGKLIAVLVPTTNQVSVVLKEMERLPLIDIEVSEILQRFWKTNPDRLRPYDTMSAHTAFLIFARKINY</sequence>
<reference evidence="8 9" key="1">
    <citation type="journal article" date="2011" name="Stand. Genomic Sci.">
        <title>Complete genome sequence of the thermophilic sulfur-reducer Hippea maritima type strain (MH(2)).</title>
        <authorList>
            <person name="Huntemann M."/>
            <person name="Lu M."/>
            <person name="Nolan M."/>
            <person name="Lapidus A."/>
            <person name="Lucas S."/>
            <person name="Hammon N."/>
            <person name="Deshpande S."/>
            <person name="Cheng J.F."/>
            <person name="Tapia R."/>
            <person name="Han C."/>
            <person name="Goodwin L."/>
            <person name="Pitluck S."/>
            <person name="Liolios K."/>
            <person name="Pagani I."/>
            <person name="Ivanova N."/>
            <person name="Ovchinikova G."/>
            <person name="Pati A."/>
            <person name="Chen A."/>
            <person name="Palaniappan K."/>
            <person name="Land M."/>
            <person name="Hauser L."/>
            <person name="Jeffries C.D."/>
            <person name="Detter J.C."/>
            <person name="Brambilla E.M."/>
            <person name="Rohde M."/>
            <person name="Spring S."/>
            <person name="Goker M."/>
            <person name="Woyke T."/>
            <person name="Bristow J."/>
            <person name="Eisen J.A."/>
            <person name="Markowitz V."/>
            <person name="Hugenholtz P."/>
            <person name="Kyrpides N.C."/>
            <person name="Klenk H.P."/>
            <person name="Mavromatis K."/>
        </authorList>
    </citation>
    <scope>NUCLEOTIDE SEQUENCE [LARGE SCALE GENOMIC DNA]</scope>
    <source>
        <strain evidence="9">ATCC 700847 / DSM 10411 / MH2</strain>
    </source>
</reference>
<dbReference type="OrthoDB" id="9781391at2"/>
<evidence type="ECO:0000313" key="9">
    <source>
        <dbReference type="Proteomes" id="UP000008139"/>
    </source>
</evidence>
<dbReference type="HOGENOM" id="CLU_025402_0_1_7"/>
<dbReference type="GO" id="GO:0160107">
    <property type="term" value="F:tRNA (adenine(58)-N1)-methyltransferase activity"/>
    <property type="evidence" value="ECO:0007669"/>
    <property type="project" value="UniProtKB-EC"/>
</dbReference>
<dbReference type="InterPro" id="IPR049470">
    <property type="entry name" value="TRM61_C"/>
</dbReference>
<keyword evidence="9" id="KW-1185">Reference proteome</keyword>
<dbReference type="SUPFAM" id="SSF53335">
    <property type="entry name" value="S-adenosyl-L-methionine-dependent methyltransferases"/>
    <property type="match status" value="1"/>
</dbReference>
<dbReference type="EMBL" id="CP002606">
    <property type="protein sequence ID" value="AEA33512.1"/>
    <property type="molecule type" value="Genomic_DNA"/>
</dbReference>
<dbReference type="Gene3D" id="3.10.330.20">
    <property type="match status" value="1"/>
</dbReference>
<organism evidence="8 9">
    <name type="scientific">Hippea maritima (strain ATCC 700847 / DSM 10411 / MH2)</name>
    <dbReference type="NCBI Taxonomy" id="760142"/>
    <lineage>
        <taxon>Bacteria</taxon>
        <taxon>Pseudomonadati</taxon>
        <taxon>Campylobacterota</taxon>
        <taxon>Desulfurellia</taxon>
        <taxon>Desulfurellales</taxon>
        <taxon>Hippeaceae</taxon>
        <taxon>Hippea</taxon>
    </lineage>
</organism>
<evidence type="ECO:0000256" key="3">
    <source>
        <dbReference type="ARBA" id="ARBA00022691"/>
    </source>
</evidence>
<dbReference type="KEGG" id="hmr:Hipma_0541"/>
<comment type="subunit">
    <text evidence="5">Homotetramer composed of a dimer of dimers.</text>
</comment>
<dbReference type="Pfam" id="PF08704">
    <property type="entry name" value="GCD14"/>
    <property type="match status" value="1"/>
</dbReference>
<keyword evidence="1 5" id="KW-0489">Methyltransferase</keyword>
<feature type="binding site" evidence="6">
    <location>
        <position position="131"/>
    </location>
    <ligand>
        <name>S-adenosyl-L-methionine</name>
        <dbReference type="ChEBI" id="CHEBI:59789"/>
    </ligand>
</feature>
<feature type="binding site" evidence="6">
    <location>
        <position position="159"/>
    </location>
    <ligand>
        <name>S-adenosyl-L-methionine</name>
        <dbReference type="ChEBI" id="CHEBI:59789"/>
    </ligand>
</feature>
<accession>F2LUQ7</accession>
<dbReference type="Proteomes" id="UP000008139">
    <property type="component" value="Chromosome"/>
</dbReference>
<proteinExistence type="inferred from homology"/>
<evidence type="ECO:0000256" key="1">
    <source>
        <dbReference type="ARBA" id="ARBA00022603"/>
    </source>
</evidence>
<name>F2LUQ7_HIPMA</name>
<dbReference type="Gene3D" id="3.40.50.150">
    <property type="entry name" value="Vaccinia Virus protein VP39"/>
    <property type="match status" value="1"/>
</dbReference>
<evidence type="ECO:0000256" key="6">
    <source>
        <dbReference type="PIRSR" id="PIRSR017269-1"/>
    </source>
</evidence>
<comment type="similarity">
    <text evidence="5">Belongs to the class I-like SAM-binding methyltransferase superfamily. TRM61 family.</text>
</comment>
<evidence type="ECO:0000313" key="8">
    <source>
        <dbReference type="EMBL" id="AEA33512.1"/>
    </source>
</evidence>
<dbReference type="EC" id="2.1.1.220" evidence="5"/>
<dbReference type="PIRSF" id="PIRSF017269">
    <property type="entry name" value="GCD14"/>
    <property type="match status" value="1"/>
</dbReference>
<dbReference type="PROSITE" id="PS51620">
    <property type="entry name" value="SAM_TRM61"/>
    <property type="match status" value="1"/>
</dbReference>
<evidence type="ECO:0000256" key="4">
    <source>
        <dbReference type="ARBA" id="ARBA00022694"/>
    </source>
</evidence>
<evidence type="ECO:0000256" key="5">
    <source>
        <dbReference type="PIRNR" id="PIRNR017269"/>
    </source>
</evidence>
<protein>
    <recommendedName>
        <fullName evidence="5">tRNA (adenine(58)-N(1))-methyltransferase TrmI</fullName>
        <ecNumber evidence="5">2.1.1.220</ecNumber>
    </recommendedName>
</protein>
<keyword evidence="2 5" id="KW-0808">Transferase</keyword>
<gene>
    <name evidence="8" type="ordered locus">Hipma_0541</name>
</gene>
<dbReference type="InterPro" id="IPR029063">
    <property type="entry name" value="SAM-dependent_MTases_sf"/>
</dbReference>
<dbReference type="PANTHER" id="PTHR12133:SF1">
    <property type="entry name" value="TRNA (ADENINE(58)-N(1))-METHYLTRANSFERASE, MITOCHONDRIAL"/>
    <property type="match status" value="1"/>
</dbReference>
<comment type="catalytic activity">
    <reaction evidence="5">
        <text>adenosine(58) in tRNA + S-adenosyl-L-methionine = N(1)-methyladenosine(58) in tRNA + S-adenosyl-L-homocysteine + H(+)</text>
        <dbReference type="Rhea" id="RHEA:43152"/>
        <dbReference type="Rhea" id="RHEA-COMP:10365"/>
        <dbReference type="Rhea" id="RHEA-COMP:10366"/>
        <dbReference type="ChEBI" id="CHEBI:15378"/>
        <dbReference type="ChEBI" id="CHEBI:57856"/>
        <dbReference type="ChEBI" id="CHEBI:59789"/>
        <dbReference type="ChEBI" id="CHEBI:74411"/>
        <dbReference type="ChEBI" id="CHEBI:74491"/>
        <dbReference type="EC" id="2.1.1.220"/>
    </reaction>
</comment>
<dbReference type="PANTHER" id="PTHR12133">
    <property type="entry name" value="TRNA (ADENINE(58)-N(1))-METHYLTRANSFERASE"/>
    <property type="match status" value="1"/>
</dbReference>
<comment type="function">
    <text evidence="5">Catalyzes the S-adenosyl-L-methionine-dependent formation of N(1)-methyladenine at position 58 (m1A58) in tRNA.</text>
</comment>
<evidence type="ECO:0000256" key="2">
    <source>
        <dbReference type="ARBA" id="ARBA00022679"/>
    </source>
</evidence>
<feature type="domain" description="tRNA (adenine(58)-N(1))-methyltransferase catalytic subunit TRM61 C-terminal" evidence="7">
    <location>
        <begin position="72"/>
        <end position="238"/>
    </location>
</feature>
<dbReference type="InterPro" id="IPR014816">
    <property type="entry name" value="tRNA_MeTrfase_Gcd14"/>
</dbReference>
<dbReference type="InParanoid" id="F2LUQ7"/>